<accession>A0A5B7KNK3</accession>
<organism evidence="2 3">
    <name type="scientific">Portunus trituberculatus</name>
    <name type="common">Swimming crab</name>
    <name type="synonym">Neptunus trituberculatus</name>
    <dbReference type="NCBI Taxonomy" id="210409"/>
    <lineage>
        <taxon>Eukaryota</taxon>
        <taxon>Metazoa</taxon>
        <taxon>Ecdysozoa</taxon>
        <taxon>Arthropoda</taxon>
        <taxon>Crustacea</taxon>
        <taxon>Multicrustacea</taxon>
        <taxon>Malacostraca</taxon>
        <taxon>Eumalacostraca</taxon>
        <taxon>Eucarida</taxon>
        <taxon>Decapoda</taxon>
        <taxon>Pleocyemata</taxon>
        <taxon>Brachyura</taxon>
        <taxon>Eubrachyura</taxon>
        <taxon>Portunoidea</taxon>
        <taxon>Portunidae</taxon>
        <taxon>Portuninae</taxon>
        <taxon>Portunus</taxon>
    </lineage>
</organism>
<feature type="compositionally biased region" description="Basic and acidic residues" evidence="1">
    <location>
        <begin position="1"/>
        <end position="14"/>
    </location>
</feature>
<evidence type="ECO:0000313" key="3">
    <source>
        <dbReference type="Proteomes" id="UP000324222"/>
    </source>
</evidence>
<gene>
    <name evidence="2" type="ORF">E2C01_102162</name>
</gene>
<keyword evidence="3" id="KW-1185">Reference proteome</keyword>
<comment type="caution">
    <text evidence="2">The sequence shown here is derived from an EMBL/GenBank/DDBJ whole genome shotgun (WGS) entry which is preliminary data.</text>
</comment>
<proteinExistence type="predicted"/>
<sequence>MEHKEHEGDARRGGEMNTGSGRPPQCCTAPDIQPRCTTDAPQNTAQVTHEAKNTTRTHNKEGKNRQQIRNQCNTMYFINRVSGAPWN</sequence>
<feature type="compositionally biased region" description="Basic and acidic residues" evidence="1">
    <location>
        <begin position="49"/>
        <end position="64"/>
    </location>
</feature>
<dbReference type="EMBL" id="VSRR010150711">
    <property type="protein sequence ID" value="MPD06355.1"/>
    <property type="molecule type" value="Genomic_DNA"/>
</dbReference>
<name>A0A5B7KNK3_PORTR</name>
<evidence type="ECO:0000313" key="2">
    <source>
        <dbReference type="EMBL" id="MPD06355.1"/>
    </source>
</evidence>
<feature type="region of interest" description="Disordered" evidence="1">
    <location>
        <begin position="1"/>
        <end position="68"/>
    </location>
</feature>
<dbReference type="Proteomes" id="UP000324222">
    <property type="component" value="Unassembled WGS sequence"/>
</dbReference>
<feature type="compositionally biased region" description="Polar residues" evidence="1">
    <location>
        <begin position="35"/>
        <end position="47"/>
    </location>
</feature>
<evidence type="ECO:0000256" key="1">
    <source>
        <dbReference type="SAM" id="MobiDB-lite"/>
    </source>
</evidence>
<reference evidence="2 3" key="1">
    <citation type="submission" date="2019-05" db="EMBL/GenBank/DDBJ databases">
        <title>Another draft genome of Portunus trituberculatus and its Hox gene families provides insights of decapod evolution.</title>
        <authorList>
            <person name="Jeong J.-H."/>
            <person name="Song I."/>
            <person name="Kim S."/>
            <person name="Choi T."/>
            <person name="Kim D."/>
            <person name="Ryu S."/>
            <person name="Kim W."/>
        </authorList>
    </citation>
    <scope>NUCLEOTIDE SEQUENCE [LARGE SCALE GENOMIC DNA]</scope>
    <source>
        <tissue evidence="2">Muscle</tissue>
    </source>
</reference>
<dbReference type="AlphaFoldDB" id="A0A5B7KNK3"/>
<protein>
    <submittedName>
        <fullName evidence="2">Uncharacterized protein</fullName>
    </submittedName>
</protein>